<dbReference type="FunFam" id="3.40.630.30:FF:000226">
    <property type="entry name" value="Si:dkey-183c6.8"/>
    <property type="match status" value="1"/>
</dbReference>
<dbReference type="PANTHER" id="PTHR13170">
    <property type="entry name" value="O-GLCNACASE"/>
    <property type="match status" value="1"/>
</dbReference>
<dbReference type="PANTHER" id="PTHR13170:SF23">
    <property type="entry name" value="PROTEIN O-GLCNACASE-LIKE"/>
    <property type="match status" value="1"/>
</dbReference>
<proteinExistence type="predicted"/>
<protein>
    <recommendedName>
        <fullName evidence="6">protein O-GlcNAcase</fullName>
        <ecNumber evidence="6">3.2.1.169</ecNumber>
    </recommendedName>
    <alternativeName>
        <fullName evidence="3">Beta-N-acetylhexosaminidase</fullName>
    </alternativeName>
    <alternativeName>
        <fullName evidence="7">Beta-hexosaminidase</fullName>
    </alternativeName>
</protein>
<reference evidence="9" key="2">
    <citation type="submission" date="2025-09" db="UniProtKB">
        <authorList>
            <consortium name="Ensembl"/>
        </authorList>
    </citation>
    <scope>IDENTIFICATION</scope>
</reference>
<comment type="catalytic activity">
    <reaction evidence="5">
        <text>3-O-(N-acetyl-beta-D-glucosaminyl)-L-threonyl-[protein] + H2O = L-threonyl-[protein] + N-acetyl-D-glucosamine</text>
        <dbReference type="Rhea" id="RHEA:48892"/>
        <dbReference type="Rhea" id="RHEA-COMP:11060"/>
        <dbReference type="Rhea" id="RHEA-COMP:12252"/>
        <dbReference type="ChEBI" id="CHEBI:15377"/>
        <dbReference type="ChEBI" id="CHEBI:30013"/>
        <dbReference type="ChEBI" id="CHEBI:90840"/>
        <dbReference type="ChEBI" id="CHEBI:506227"/>
        <dbReference type="EC" id="3.2.1.169"/>
    </reaction>
</comment>
<dbReference type="GO" id="GO:0102571">
    <property type="term" value="F:[protein]-3-O-(N-acetyl-D-glucosaminyl)-L-serine/L-threonine O-N-acetyl-alpha-D-glucosaminase activity"/>
    <property type="evidence" value="ECO:0007669"/>
    <property type="project" value="UniProtKB-EC"/>
</dbReference>
<feature type="domain" description="GH84" evidence="8">
    <location>
        <begin position="1"/>
        <end position="265"/>
    </location>
</feature>
<dbReference type="AlphaFoldDB" id="A0A3B4AUH4"/>
<evidence type="ECO:0000256" key="6">
    <source>
        <dbReference type="ARBA" id="ARBA00066938"/>
    </source>
</evidence>
<evidence type="ECO:0000256" key="4">
    <source>
        <dbReference type="ARBA" id="ARBA00050933"/>
    </source>
</evidence>
<dbReference type="Ensembl" id="ENSPMGT00000021575.1">
    <property type="protein sequence ID" value="ENSPMGP00000020249.1"/>
    <property type="gene ID" value="ENSPMGG00000016400.1"/>
</dbReference>
<dbReference type="FunFam" id="1.20.58.240:FF:000003">
    <property type="entry name" value="Si:dkey-183c6.8"/>
    <property type="match status" value="1"/>
</dbReference>
<keyword evidence="1" id="KW-0378">Hydrolase</keyword>
<accession>A0A3B4AUH4</accession>
<dbReference type="InterPro" id="IPR011496">
    <property type="entry name" value="O-GlcNAcase_cat"/>
</dbReference>
<dbReference type="EC" id="3.2.1.169" evidence="6"/>
<dbReference type="GO" id="GO:0009100">
    <property type="term" value="P:glycoprotein metabolic process"/>
    <property type="evidence" value="ECO:0007669"/>
    <property type="project" value="TreeGrafter"/>
</dbReference>
<organism evidence="9 10">
    <name type="scientific">Periophthalmus magnuspinnatus</name>
    <dbReference type="NCBI Taxonomy" id="409849"/>
    <lineage>
        <taxon>Eukaryota</taxon>
        <taxon>Metazoa</taxon>
        <taxon>Chordata</taxon>
        <taxon>Craniata</taxon>
        <taxon>Vertebrata</taxon>
        <taxon>Euteleostomi</taxon>
        <taxon>Actinopterygii</taxon>
        <taxon>Neopterygii</taxon>
        <taxon>Teleostei</taxon>
        <taxon>Neoteleostei</taxon>
        <taxon>Acanthomorphata</taxon>
        <taxon>Gobiaria</taxon>
        <taxon>Gobiiformes</taxon>
        <taxon>Gobioidei</taxon>
        <taxon>Gobiidae</taxon>
        <taxon>Oxudercinae</taxon>
        <taxon>Periophthalmus</taxon>
    </lineage>
</organism>
<comment type="catalytic activity">
    <reaction evidence="4">
        <text>3-O-(N-acetyl-beta-D-glucosaminyl)-L-seryl-[protein] + H2O = N-acetyl-D-glucosamine + L-seryl-[protein]</text>
        <dbReference type="Rhea" id="RHEA:48876"/>
        <dbReference type="Rhea" id="RHEA-COMP:9863"/>
        <dbReference type="Rhea" id="RHEA-COMP:12251"/>
        <dbReference type="ChEBI" id="CHEBI:15377"/>
        <dbReference type="ChEBI" id="CHEBI:29999"/>
        <dbReference type="ChEBI" id="CHEBI:90838"/>
        <dbReference type="ChEBI" id="CHEBI:506227"/>
        <dbReference type="EC" id="3.2.1.169"/>
    </reaction>
</comment>
<dbReference type="SUPFAM" id="SSF51445">
    <property type="entry name" value="(Trans)glycosidases"/>
    <property type="match status" value="1"/>
</dbReference>
<dbReference type="InterPro" id="IPR051822">
    <property type="entry name" value="Glycosyl_Hydrolase_84"/>
</dbReference>
<evidence type="ECO:0000313" key="9">
    <source>
        <dbReference type="Ensembl" id="ENSPMGP00000020249.1"/>
    </source>
</evidence>
<keyword evidence="2" id="KW-0326">Glycosidase</keyword>
<evidence type="ECO:0000256" key="2">
    <source>
        <dbReference type="ARBA" id="ARBA00023295"/>
    </source>
</evidence>
<evidence type="ECO:0000256" key="7">
    <source>
        <dbReference type="ARBA" id="ARBA00076634"/>
    </source>
</evidence>
<dbReference type="Pfam" id="PF07555">
    <property type="entry name" value="NAGidase"/>
    <property type="match status" value="1"/>
</dbReference>
<dbReference type="STRING" id="409849.ENSPMGP00000020249"/>
<dbReference type="FunFam" id="3.20.20.80:FF:000009">
    <property type="entry name" value="O-GlcNAcase BT_4395"/>
    <property type="match status" value="1"/>
</dbReference>
<keyword evidence="10" id="KW-1185">Reference proteome</keyword>
<dbReference type="Gene3D" id="3.20.20.80">
    <property type="entry name" value="Glycosidases"/>
    <property type="match status" value="1"/>
</dbReference>
<evidence type="ECO:0000256" key="3">
    <source>
        <dbReference type="ARBA" id="ARBA00030512"/>
    </source>
</evidence>
<dbReference type="GO" id="GO:0016231">
    <property type="term" value="F:beta-N-acetylglucosaminidase activity"/>
    <property type="evidence" value="ECO:0007669"/>
    <property type="project" value="TreeGrafter"/>
</dbReference>
<evidence type="ECO:0000256" key="1">
    <source>
        <dbReference type="ARBA" id="ARBA00022801"/>
    </source>
</evidence>
<name>A0A3B4AUH4_9GOBI</name>
<dbReference type="Proteomes" id="UP000261520">
    <property type="component" value="Unplaced"/>
</dbReference>
<reference evidence="9" key="1">
    <citation type="submission" date="2025-08" db="UniProtKB">
        <authorList>
            <consortium name="Ensembl"/>
        </authorList>
    </citation>
    <scope>IDENTIFICATION</scope>
</reference>
<dbReference type="InterPro" id="IPR017853">
    <property type="entry name" value="GH"/>
</dbReference>
<sequence>FYGRPWSMDQRRVLFQMQQWGLNTYLYGPKDDLKHRLLWREVYSSDEEQLRTLIVEAERRGLTFVYALSPGQDIVFSSACDLSLLQRKLRQVSELGCRAFALLFDDIDHSMCQADSQVFSSFAHAQVSVTNQMYQALGEPPVFLFCPTYCGSLCSPSVSKSPYLQTVGEELLPNISVIWTSKVISRKLTVDCLSEVQAVLQRQPLVWDNLHANDYDSRRLFLGPFKGREPELRSHLRGLLLNPNCEFEANYIPLHTLGSWYRRRASSGGKGCLTEFQVRLLVGLHYLPHEHGPAAQKLLQDLTWLKSNCHTVSANGKKTSPQKQMEEWRGRACRFMSLCEDIADLHCSVVGGANRAVLYDLYPYVWDLRNTALVAKAFICWLGRVMSDSSAPGSWRNCFHCGQSIGGDQMGLESEPWVFKGGVSGEVQMLLPVGGSTELFTHPPPLFPTSRLYNIRPYHSKDKVELYRMVRQLHLRSQASRESSAHPDLIGDRCLGVCLALCPEYSFILEDELGICGCVLGILDVRSFSKRCQASWYPAMRDKYPPRAGSTLSNTQDLVECMQEDQGEYPDSLLYHFPSQLRLDALPELVDVSVSRTLLTALLTALKANSQGVFCEVQPTDRQRLEFLTKLGFLEILRGEARSREGVVMGRLL</sequence>
<evidence type="ECO:0000313" key="10">
    <source>
        <dbReference type="Proteomes" id="UP000261520"/>
    </source>
</evidence>
<evidence type="ECO:0000259" key="8">
    <source>
        <dbReference type="PROSITE" id="PS52009"/>
    </source>
</evidence>
<evidence type="ECO:0000256" key="5">
    <source>
        <dbReference type="ARBA" id="ARBA00052136"/>
    </source>
</evidence>
<dbReference type="PROSITE" id="PS52009">
    <property type="entry name" value="GH84"/>
    <property type="match status" value="1"/>
</dbReference>
<dbReference type="Gene3D" id="3.40.630.30">
    <property type="match status" value="1"/>
</dbReference>